<keyword evidence="4" id="KW-0804">Transcription</keyword>
<organism evidence="7 8">
    <name type="scientific">Gordonia neofelifaecis NRRL B-59395</name>
    <dbReference type="NCBI Taxonomy" id="644548"/>
    <lineage>
        <taxon>Bacteria</taxon>
        <taxon>Bacillati</taxon>
        <taxon>Actinomycetota</taxon>
        <taxon>Actinomycetes</taxon>
        <taxon>Mycobacteriales</taxon>
        <taxon>Gordoniaceae</taxon>
        <taxon>Gordonia</taxon>
    </lineage>
</organism>
<dbReference type="Pfam" id="PF13977">
    <property type="entry name" value="TetR_C_6"/>
    <property type="match status" value="1"/>
</dbReference>
<evidence type="ECO:0000256" key="2">
    <source>
        <dbReference type="ARBA" id="ARBA00023015"/>
    </source>
</evidence>
<gene>
    <name evidence="7" type="ORF">SCNU_09471</name>
</gene>
<dbReference type="AlphaFoldDB" id="F1YJ20"/>
<dbReference type="InterPro" id="IPR009057">
    <property type="entry name" value="Homeodomain-like_sf"/>
</dbReference>
<dbReference type="GO" id="GO:0000976">
    <property type="term" value="F:transcription cis-regulatory region binding"/>
    <property type="evidence" value="ECO:0007669"/>
    <property type="project" value="TreeGrafter"/>
</dbReference>
<dbReference type="Proteomes" id="UP000035065">
    <property type="component" value="Unassembled WGS sequence"/>
</dbReference>
<keyword evidence="2" id="KW-0805">Transcription regulation</keyword>
<dbReference type="GO" id="GO:0003700">
    <property type="term" value="F:DNA-binding transcription factor activity"/>
    <property type="evidence" value="ECO:0007669"/>
    <property type="project" value="TreeGrafter"/>
</dbReference>
<feature type="DNA-binding region" description="H-T-H motif" evidence="5">
    <location>
        <begin position="35"/>
        <end position="54"/>
    </location>
</feature>
<dbReference type="RefSeq" id="WP_009679126.1">
    <property type="nucleotide sequence ID" value="NZ_AEUD01000006.1"/>
</dbReference>
<keyword evidence="8" id="KW-1185">Reference proteome</keyword>
<evidence type="ECO:0000256" key="5">
    <source>
        <dbReference type="PROSITE-ProRule" id="PRU00335"/>
    </source>
</evidence>
<evidence type="ECO:0000259" key="6">
    <source>
        <dbReference type="PROSITE" id="PS50977"/>
    </source>
</evidence>
<keyword evidence="1" id="KW-0678">Repressor</keyword>
<reference evidence="7 8" key="1">
    <citation type="journal article" date="2011" name="J. Bacteriol.">
        <title>Draft Genome Sequence of Gordonia neofelifaecis NRRL B-59395, a Cholesterol-Degrading Actinomycete.</title>
        <authorList>
            <person name="Ge F."/>
            <person name="Li W."/>
            <person name="Chen G."/>
            <person name="Liu Y."/>
            <person name="Zhang G."/>
            <person name="Yong B."/>
            <person name="Wang Q."/>
            <person name="Wang N."/>
            <person name="Huang Z."/>
            <person name="Li W."/>
            <person name="Wang J."/>
            <person name="Wu C."/>
            <person name="Xie Q."/>
            <person name="Liu G."/>
        </authorList>
    </citation>
    <scope>NUCLEOTIDE SEQUENCE [LARGE SCALE GENOMIC DNA]</scope>
    <source>
        <strain evidence="7 8">NRRL B-59395</strain>
    </source>
</reference>
<dbReference type="Pfam" id="PF00440">
    <property type="entry name" value="TetR_N"/>
    <property type="match status" value="1"/>
</dbReference>
<dbReference type="PROSITE" id="PS50977">
    <property type="entry name" value="HTH_TETR_2"/>
    <property type="match status" value="1"/>
</dbReference>
<dbReference type="InterPro" id="IPR001647">
    <property type="entry name" value="HTH_TetR"/>
</dbReference>
<dbReference type="EMBL" id="AEUD01000006">
    <property type="protein sequence ID" value="EGD55478.1"/>
    <property type="molecule type" value="Genomic_DNA"/>
</dbReference>
<dbReference type="eggNOG" id="COG1309">
    <property type="taxonomic scope" value="Bacteria"/>
</dbReference>
<evidence type="ECO:0000256" key="4">
    <source>
        <dbReference type="ARBA" id="ARBA00023163"/>
    </source>
</evidence>
<dbReference type="SUPFAM" id="SSF48498">
    <property type="entry name" value="Tetracyclin repressor-like, C-terminal domain"/>
    <property type="match status" value="1"/>
</dbReference>
<dbReference type="PRINTS" id="PR00455">
    <property type="entry name" value="HTHTETR"/>
</dbReference>
<name>F1YJ20_9ACTN</name>
<dbReference type="InterPro" id="IPR039538">
    <property type="entry name" value="BetI_C"/>
</dbReference>
<dbReference type="Gene3D" id="1.10.357.10">
    <property type="entry name" value="Tetracycline Repressor, domain 2"/>
    <property type="match status" value="1"/>
</dbReference>
<sequence length="200" mass="22011">MTVVTRNTKDAAGRREAILNATLEIIEKSGIDRVRGADVAKRVGVSVGLIFYHFDNLETLIASAVEYAANRDVKGRDEMLARQNSDPQARLREVLREYGPTGSAFGWRLWVESWSASLRDDQLRKLVAALDSGWREAIISIIEDGVDRGVFDCPDPAGAAWRLTSMLDGLAVQHVVFDGAVSIEQIDDWIGLAASRELGL</sequence>
<dbReference type="PANTHER" id="PTHR30055">
    <property type="entry name" value="HTH-TYPE TRANSCRIPTIONAL REGULATOR RUTR"/>
    <property type="match status" value="1"/>
</dbReference>
<feature type="domain" description="HTH tetR-type" evidence="6">
    <location>
        <begin position="12"/>
        <end position="72"/>
    </location>
</feature>
<comment type="caution">
    <text evidence="7">The sequence shown here is derived from an EMBL/GenBank/DDBJ whole genome shotgun (WGS) entry which is preliminary data.</text>
</comment>
<proteinExistence type="predicted"/>
<dbReference type="InterPro" id="IPR036271">
    <property type="entry name" value="Tet_transcr_reg_TetR-rel_C_sf"/>
</dbReference>
<dbReference type="SUPFAM" id="SSF46689">
    <property type="entry name" value="Homeodomain-like"/>
    <property type="match status" value="1"/>
</dbReference>
<dbReference type="PANTHER" id="PTHR30055:SF200">
    <property type="entry name" value="HTH-TYPE TRANSCRIPTIONAL REPRESSOR BDCR"/>
    <property type="match status" value="1"/>
</dbReference>
<dbReference type="OrthoDB" id="2356263at2"/>
<keyword evidence="3 5" id="KW-0238">DNA-binding</keyword>
<dbReference type="STRING" id="644548.SCNU_09471"/>
<evidence type="ECO:0000313" key="7">
    <source>
        <dbReference type="EMBL" id="EGD55478.1"/>
    </source>
</evidence>
<accession>F1YJ20</accession>
<evidence type="ECO:0000256" key="3">
    <source>
        <dbReference type="ARBA" id="ARBA00023125"/>
    </source>
</evidence>
<evidence type="ECO:0000256" key="1">
    <source>
        <dbReference type="ARBA" id="ARBA00022491"/>
    </source>
</evidence>
<protein>
    <submittedName>
        <fullName evidence="7">Regulatory protein tetr</fullName>
    </submittedName>
</protein>
<dbReference type="InterPro" id="IPR050109">
    <property type="entry name" value="HTH-type_TetR-like_transc_reg"/>
</dbReference>
<evidence type="ECO:0000313" key="8">
    <source>
        <dbReference type="Proteomes" id="UP000035065"/>
    </source>
</evidence>